<sequence length="167" mass="18171">MTQANQALVVALRRLVATEEAEAAVCQQLGYSERAPLAARLACGLPPFTREELEGICAALQLDAATRNELLRLRGDLLLVQPDQPSSVDLKELFPEQPLETSPLHNICSSLDVPPFSRSEAREFLASRLTGTGVAFSEDEIADLLENSGRHPARLQQAAAALYASRY</sequence>
<evidence type="ECO:0000313" key="2">
    <source>
        <dbReference type="Proteomes" id="UP000220527"/>
    </source>
</evidence>
<dbReference type="RefSeq" id="WP_097646222.1">
    <property type="nucleotide sequence ID" value="NZ_NQWI01000313.1"/>
</dbReference>
<proteinExistence type="predicted"/>
<accession>A0A2A6RD42</accession>
<name>A0A2A6RD42_9CHLR</name>
<dbReference type="EMBL" id="NQWI01000313">
    <property type="protein sequence ID" value="PDV97785.1"/>
    <property type="molecule type" value="Genomic_DNA"/>
</dbReference>
<dbReference type="OrthoDB" id="150787at2"/>
<protein>
    <submittedName>
        <fullName evidence="1">Uncharacterized protein</fullName>
    </submittedName>
</protein>
<comment type="caution">
    <text evidence="1">The sequence shown here is derived from an EMBL/GenBank/DDBJ whole genome shotgun (WGS) entry which is preliminary data.</text>
</comment>
<dbReference type="AlphaFoldDB" id="A0A2A6RD42"/>
<organism evidence="1 2">
    <name type="scientific">Candidatus Viridilinea mediisalina</name>
    <dbReference type="NCBI Taxonomy" id="2024553"/>
    <lineage>
        <taxon>Bacteria</taxon>
        <taxon>Bacillati</taxon>
        <taxon>Chloroflexota</taxon>
        <taxon>Chloroflexia</taxon>
        <taxon>Chloroflexales</taxon>
        <taxon>Chloroflexineae</taxon>
        <taxon>Oscillochloridaceae</taxon>
        <taxon>Candidatus Viridilinea</taxon>
    </lineage>
</organism>
<dbReference type="Proteomes" id="UP000220527">
    <property type="component" value="Unassembled WGS sequence"/>
</dbReference>
<keyword evidence="2" id="KW-1185">Reference proteome</keyword>
<reference evidence="2" key="1">
    <citation type="submission" date="2017-08" db="EMBL/GenBank/DDBJ databases">
        <authorList>
            <person name="Grouzdev D.S."/>
            <person name="Gaisin V.A."/>
            <person name="Rysina M.S."/>
            <person name="Gorlenko V.M."/>
        </authorList>
    </citation>
    <scope>NUCLEOTIDE SEQUENCE [LARGE SCALE GENOMIC DNA]</scope>
    <source>
        <strain evidence="2">Kir15-3F</strain>
    </source>
</reference>
<gene>
    <name evidence="1" type="ORF">CJ255_22210</name>
</gene>
<evidence type="ECO:0000313" key="1">
    <source>
        <dbReference type="EMBL" id="PDV97785.1"/>
    </source>
</evidence>